<dbReference type="AlphaFoldDB" id="A0A2H0BS67"/>
<accession>A0A2H0BS67</accession>
<gene>
    <name evidence="1" type="ORF">COX00_03195</name>
</gene>
<proteinExistence type="predicted"/>
<reference evidence="1 2" key="1">
    <citation type="submission" date="2017-09" db="EMBL/GenBank/DDBJ databases">
        <title>Depth-based differentiation of microbial function through sediment-hosted aquifers and enrichment of novel symbionts in the deep terrestrial subsurface.</title>
        <authorList>
            <person name="Probst A.J."/>
            <person name="Ladd B."/>
            <person name="Jarett J.K."/>
            <person name="Geller-Mcgrath D.E."/>
            <person name="Sieber C.M."/>
            <person name="Emerson J.B."/>
            <person name="Anantharaman K."/>
            <person name="Thomas B.C."/>
            <person name="Malmstrom R."/>
            <person name="Stieglmeier M."/>
            <person name="Klingl A."/>
            <person name="Woyke T."/>
            <person name="Ryan C.M."/>
            <person name="Banfield J.F."/>
        </authorList>
    </citation>
    <scope>NUCLEOTIDE SEQUENCE [LARGE SCALE GENOMIC DNA]</scope>
    <source>
        <strain evidence="1">CG22_combo_CG10-13_8_21_14_all_47_17</strain>
    </source>
</reference>
<dbReference type="EMBL" id="PCSZ01000062">
    <property type="protein sequence ID" value="PIP60464.1"/>
    <property type="molecule type" value="Genomic_DNA"/>
</dbReference>
<comment type="caution">
    <text evidence="1">The sequence shown here is derived from an EMBL/GenBank/DDBJ whole genome shotgun (WGS) entry which is preliminary data.</text>
</comment>
<organism evidence="1 2">
    <name type="scientific">Candidatus Uhrbacteria bacterium CG22_combo_CG10-13_8_21_14_all_47_17</name>
    <dbReference type="NCBI Taxonomy" id="1975041"/>
    <lineage>
        <taxon>Bacteria</taxon>
        <taxon>Candidatus Uhriibacteriota</taxon>
    </lineage>
</organism>
<evidence type="ECO:0000313" key="1">
    <source>
        <dbReference type="EMBL" id="PIP60464.1"/>
    </source>
</evidence>
<dbReference type="Proteomes" id="UP000231581">
    <property type="component" value="Unassembled WGS sequence"/>
</dbReference>
<evidence type="ECO:0000313" key="2">
    <source>
        <dbReference type="Proteomes" id="UP000231581"/>
    </source>
</evidence>
<protein>
    <submittedName>
        <fullName evidence="1">Uncharacterized protein</fullName>
    </submittedName>
</protein>
<name>A0A2H0BS67_9BACT</name>
<sequence>MANASRGQSLGRLIFKELLSEFAFGRMAELFVRALPNDVFLTIADAIPESIRNKDDVQDAIALLPLAIGQHRGLPEPLRIGLMRLTKETLETIGERAREIPQDPQRRRDFVHGIITMQPGFSAFKHMEENMFGFGGEKKKSSKQLGFLNLLAEAPEGTQEKFRNFLYDPFNFTSLQRGEWLTKLANVSTTPERVKALCNAPSIDAFRIELKVLVDTEPSLTESLLSKAARRLGLTESSFAPDHPKVAAFNKGLSEHGEKLRKRTKMLSKLGY</sequence>